<proteinExistence type="predicted"/>
<protein>
    <recommendedName>
        <fullName evidence="7">BHLH domain-containing protein</fullName>
    </recommendedName>
</protein>
<dbReference type="EMBL" id="CAJPEV010004891">
    <property type="protein sequence ID" value="CAG0902459.1"/>
    <property type="molecule type" value="Genomic_DNA"/>
</dbReference>
<dbReference type="GO" id="GO:0000981">
    <property type="term" value="F:DNA-binding transcription factor activity, RNA polymerase II-specific"/>
    <property type="evidence" value="ECO:0007669"/>
    <property type="project" value="InterPro"/>
</dbReference>
<keyword evidence="6" id="KW-0539">Nucleus</keyword>
<dbReference type="Proteomes" id="UP000677054">
    <property type="component" value="Unassembled WGS sequence"/>
</dbReference>
<dbReference type="CDD" id="cd11414">
    <property type="entry name" value="bHLH_TS_HEN"/>
    <property type="match status" value="1"/>
</dbReference>
<dbReference type="GO" id="GO:0007399">
    <property type="term" value="P:nervous system development"/>
    <property type="evidence" value="ECO:0007669"/>
    <property type="project" value="UniProtKB-ARBA"/>
</dbReference>
<dbReference type="PROSITE" id="PS50888">
    <property type="entry name" value="BHLH"/>
    <property type="match status" value="1"/>
</dbReference>
<dbReference type="SMART" id="SM00353">
    <property type="entry name" value="HLH"/>
    <property type="match status" value="1"/>
</dbReference>
<evidence type="ECO:0000259" key="7">
    <source>
        <dbReference type="PROSITE" id="PS50888"/>
    </source>
</evidence>
<evidence type="ECO:0000256" key="6">
    <source>
        <dbReference type="ARBA" id="ARBA00023242"/>
    </source>
</evidence>
<gene>
    <name evidence="8" type="ORF">DSTB1V02_LOCUS12573</name>
</gene>
<evidence type="ECO:0000256" key="4">
    <source>
        <dbReference type="ARBA" id="ARBA00023125"/>
    </source>
</evidence>
<dbReference type="GO" id="GO:0000978">
    <property type="term" value="F:RNA polymerase II cis-regulatory region sequence-specific DNA binding"/>
    <property type="evidence" value="ECO:0007669"/>
    <property type="project" value="TreeGrafter"/>
</dbReference>
<evidence type="ECO:0000313" key="8">
    <source>
        <dbReference type="EMBL" id="CAD7252820.1"/>
    </source>
</evidence>
<dbReference type="Pfam" id="PF00010">
    <property type="entry name" value="HLH"/>
    <property type="match status" value="1"/>
</dbReference>
<dbReference type="InterPro" id="IPR040238">
    <property type="entry name" value="TAL-like"/>
</dbReference>
<keyword evidence="3" id="KW-0805">Transcription regulation</keyword>
<dbReference type="AlphaFoldDB" id="A0A7R9FSE1"/>
<dbReference type="Gene3D" id="4.10.280.10">
    <property type="entry name" value="Helix-loop-helix DNA-binding domain"/>
    <property type="match status" value="1"/>
</dbReference>
<sequence length="171" mass="19750">MKGCSVEGAGPEGKDCGPFLAEHQAWNGAEGSSLWMRHPRRAARGPEEDWYSESEFRDYEADEGTFDHFRFIKIIKIIFLVDREAKRDEVSSSTPLSGLSREERRRRRRATAKYRSAHATRERIRVEAFNAAFAQLRRLLPTLPPDKKLSKIEILRLAICYIAYLKHVLES</sequence>
<keyword evidence="1" id="KW-0217">Developmental protein</keyword>
<dbReference type="PANTHER" id="PTHR13864:SF10">
    <property type="entry name" value="HELIX-LOOP-HELIX PROTEIN 2"/>
    <property type="match status" value="1"/>
</dbReference>
<evidence type="ECO:0000313" key="9">
    <source>
        <dbReference type="Proteomes" id="UP000677054"/>
    </source>
</evidence>
<dbReference type="GO" id="GO:0046983">
    <property type="term" value="F:protein dimerization activity"/>
    <property type="evidence" value="ECO:0007669"/>
    <property type="project" value="InterPro"/>
</dbReference>
<dbReference type="InterPro" id="IPR011598">
    <property type="entry name" value="bHLH_dom"/>
</dbReference>
<keyword evidence="2" id="KW-0221">Differentiation</keyword>
<feature type="domain" description="BHLH" evidence="7">
    <location>
        <begin position="113"/>
        <end position="165"/>
    </location>
</feature>
<dbReference type="SUPFAM" id="SSF47459">
    <property type="entry name" value="HLH, helix-loop-helix DNA-binding domain"/>
    <property type="match status" value="1"/>
</dbReference>
<organism evidence="8">
    <name type="scientific">Darwinula stevensoni</name>
    <dbReference type="NCBI Taxonomy" id="69355"/>
    <lineage>
        <taxon>Eukaryota</taxon>
        <taxon>Metazoa</taxon>
        <taxon>Ecdysozoa</taxon>
        <taxon>Arthropoda</taxon>
        <taxon>Crustacea</taxon>
        <taxon>Oligostraca</taxon>
        <taxon>Ostracoda</taxon>
        <taxon>Podocopa</taxon>
        <taxon>Podocopida</taxon>
        <taxon>Darwinulocopina</taxon>
        <taxon>Darwinuloidea</taxon>
        <taxon>Darwinulidae</taxon>
        <taxon>Darwinula</taxon>
    </lineage>
</organism>
<evidence type="ECO:0000256" key="1">
    <source>
        <dbReference type="ARBA" id="ARBA00022473"/>
    </source>
</evidence>
<evidence type="ECO:0000256" key="2">
    <source>
        <dbReference type="ARBA" id="ARBA00022782"/>
    </source>
</evidence>
<keyword evidence="4" id="KW-0238">DNA-binding</keyword>
<reference evidence="8" key="1">
    <citation type="submission" date="2020-11" db="EMBL/GenBank/DDBJ databases">
        <authorList>
            <person name="Tran Van P."/>
        </authorList>
    </citation>
    <scope>NUCLEOTIDE SEQUENCE</scope>
</reference>
<dbReference type="EMBL" id="LR904408">
    <property type="protein sequence ID" value="CAD7252820.1"/>
    <property type="molecule type" value="Genomic_DNA"/>
</dbReference>
<dbReference type="GO" id="GO:0030154">
    <property type="term" value="P:cell differentiation"/>
    <property type="evidence" value="ECO:0007669"/>
    <property type="project" value="UniProtKB-KW"/>
</dbReference>
<evidence type="ECO:0000256" key="5">
    <source>
        <dbReference type="ARBA" id="ARBA00023163"/>
    </source>
</evidence>
<dbReference type="OrthoDB" id="10067827at2759"/>
<evidence type="ECO:0000256" key="3">
    <source>
        <dbReference type="ARBA" id="ARBA00023015"/>
    </source>
</evidence>
<dbReference type="FunFam" id="4.10.280.10:FF:000027">
    <property type="entry name" value="Nescient helix-loop-helix 1"/>
    <property type="match status" value="1"/>
</dbReference>
<dbReference type="PANTHER" id="PTHR13864">
    <property type="entry name" value="T-CELL ACUTE LYMPHOCYTIC LEUKEMIA/STEM CELL LEUKEMIA-RELATED"/>
    <property type="match status" value="1"/>
</dbReference>
<accession>A0A7R9FSE1</accession>
<keyword evidence="9" id="KW-1185">Reference proteome</keyword>
<name>A0A7R9FSE1_9CRUS</name>
<dbReference type="InterPro" id="IPR036638">
    <property type="entry name" value="HLH_DNA-bd_sf"/>
</dbReference>
<dbReference type="GO" id="GO:0045944">
    <property type="term" value="P:positive regulation of transcription by RNA polymerase II"/>
    <property type="evidence" value="ECO:0007669"/>
    <property type="project" value="UniProtKB-ARBA"/>
</dbReference>
<keyword evidence="5" id="KW-0804">Transcription</keyword>